<dbReference type="AlphaFoldDB" id="X1VG91"/>
<protein>
    <submittedName>
        <fullName evidence="1">Uncharacterized protein</fullName>
    </submittedName>
</protein>
<dbReference type="EMBL" id="BARW01042986">
    <property type="protein sequence ID" value="GAJ17177.1"/>
    <property type="molecule type" value="Genomic_DNA"/>
</dbReference>
<proteinExistence type="predicted"/>
<comment type="caution">
    <text evidence="1">The sequence shown here is derived from an EMBL/GenBank/DDBJ whole genome shotgun (WGS) entry which is preliminary data.</text>
</comment>
<accession>X1VG91</accession>
<feature type="non-terminal residue" evidence="1">
    <location>
        <position position="1"/>
    </location>
</feature>
<name>X1VG91_9ZZZZ</name>
<organism evidence="1">
    <name type="scientific">marine sediment metagenome</name>
    <dbReference type="NCBI Taxonomy" id="412755"/>
    <lineage>
        <taxon>unclassified sequences</taxon>
        <taxon>metagenomes</taxon>
        <taxon>ecological metagenomes</taxon>
    </lineage>
</organism>
<evidence type="ECO:0000313" key="1">
    <source>
        <dbReference type="EMBL" id="GAJ17177.1"/>
    </source>
</evidence>
<reference evidence="1" key="1">
    <citation type="journal article" date="2014" name="Front. Microbiol.">
        <title>High frequency of phylogenetically diverse reductive dehalogenase-homologous genes in deep subseafloor sedimentary metagenomes.</title>
        <authorList>
            <person name="Kawai M."/>
            <person name="Futagami T."/>
            <person name="Toyoda A."/>
            <person name="Takaki Y."/>
            <person name="Nishi S."/>
            <person name="Hori S."/>
            <person name="Arai W."/>
            <person name="Tsubouchi T."/>
            <person name="Morono Y."/>
            <person name="Uchiyama I."/>
            <person name="Ito T."/>
            <person name="Fujiyama A."/>
            <person name="Inagaki F."/>
            <person name="Takami H."/>
        </authorList>
    </citation>
    <scope>NUCLEOTIDE SEQUENCE</scope>
    <source>
        <strain evidence="1">Expedition CK06-06</strain>
    </source>
</reference>
<sequence>YAQPFLMLSVSSLDRVPEGGVAISIRRYKTHKKGVN</sequence>
<gene>
    <name evidence="1" type="ORF">S12H4_63315</name>
</gene>